<sequence>MDSVSKLKLLFQPFSVLLYFTSNANHRDYSRSFLVTLILVAQKFFFHRLITKVIVRSCRKLKSQKKRVLLHITHHKDI</sequence>
<proteinExistence type="predicted"/>
<evidence type="ECO:0000313" key="2">
    <source>
        <dbReference type="Proteomes" id="UP000684084"/>
    </source>
</evidence>
<protein>
    <submittedName>
        <fullName evidence="1">Uncharacterized protein</fullName>
    </submittedName>
</protein>
<gene>
    <name evidence="1" type="ORF">CHRIB12_LOCUS10959</name>
</gene>
<dbReference type="Proteomes" id="UP000684084">
    <property type="component" value="Unassembled WGS sequence"/>
</dbReference>
<dbReference type="EMBL" id="CAGKOT010000022">
    <property type="protein sequence ID" value="CAB5366550.1"/>
    <property type="molecule type" value="Genomic_DNA"/>
</dbReference>
<evidence type="ECO:0000313" key="1">
    <source>
        <dbReference type="EMBL" id="CAB5366550.1"/>
    </source>
</evidence>
<dbReference type="AlphaFoldDB" id="A0A916E6P3"/>
<reference evidence="1" key="1">
    <citation type="submission" date="2020-05" db="EMBL/GenBank/DDBJ databases">
        <authorList>
            <person name="Rincon C."/>
            <person name="Sanders R I."/>
            <person name="Robbins C."/>
            <person name="Chaturvedi A."/>
        </authorList>
    </citation>
    <scope>NUCLEOTIDE SEQUENCE</scope>
    <source>
        <strain evidence="1">CHB12</strain>
    </source>
</reference>
<comment type="caution">
    <text evidence="1">The sequence shown here is derived from an EMBL/GenBank/DDBJ whole genome shotgun (WGS) entry which is preliminary data.</text>
</comment>
<organism evidence="1 2">
    <name type="scientific">Rhizophagus irregularis</name>
    <dbReference type="NCBI Taxonomy" id="588596"/>
    <lineage>
        <taxon>Eukaryota</taxon>
        <taxon>Fungi</taxon>
        <taxon>Fungi incertae sedis</taxon>
        <taxon>Mucoromycota</taxon>
        <taxon>Glomeromycotina</taxon>
        <taxon>Glomeromycetes</taxon>
        <taxon>Glomerales</taxon>
        <taxon>Glomeraceae</taxon>
        <taxon>Rhizophagus</taxon>
    </lineage>
</organism>
<name>A0A916E6P3_9GLOM</name>
<accession>A0A916E6P3</accession>